<keyword evidence="4 12" id="KW-0812">Transmembrane</keyword>
<evidence type="ECO:0000256" key="10">
    <source>
        <dbReference type="ARBA" id="ARBA00093776"/>
    </source>
</evidence>
<sequence>MYYLPVPNAVSSLTDDLLKYYQQVTRAVLGDDPQLMKVALQDLQTNSKIAALLPYFVYVVSGVKSVSHDLEQLHRLLQVARSLVRNPHLCLGPYVRSLVGSVLYCVLEPLAASINPLNDHWTLRDGAALLLSHIFWTHGDLVSGLYQQILLSLQKVLADPVRPLCSHYGAVVGLHALGWKAVERVLYPHLSTYWTNLQAVLDDYSVSNAQVKADGHKVYGAILVAVERLLKMKAQAAEPSRGGPGVRGCRRPDELPWASLLLQESPSGGGAEPGFGPGLPLPPGGAGPEDPTPSVTLADTYRELYAFFGDSLATRFGTGQPAPAAPRPPGDKKEPAAAPDSVRKMPQLTASAMVSPQGDESPRGDFFSGSCPLYGGVAFVNGTSLALSCPSAPSLCYFVSGTSGFLALYCLLLLIWISCSCIKNFNSCPIGVYIGLPISAIAAFLVLVTACVLRYGTSSLCDSIISQKHTISCSEAQKIPWTPPGMALRFYSNLHNAETSSWVNLVLWCVILVLQIIQCNLKSSQYEPLENNGPQGTAREIFIESHTSTWMTEDWPEWTLNF</sequence>
<feature type="region of interest" description="Disordered" evidence="11">
    <location>
        <begin position="266"/>
        <end position="295"/>
    </location>
</feature>
<dbReference type="CDD" id="cd08050">
    <property type="entry name" value="TAF6C"/>
    <property type="match status" value="1"/>
</dbReference>
<dbReference type="PANTHER" id="PTHR10221:SF22">
    <property type="entry name" value="TAF6-LIKE RNA POLYMERASE II P300_CBP-ASSOCIATED FACTOR-ASSOCIATED FACTOR 65 KDA SUBUNIT 6L"/>
    <property type="match status" value="1"/>
</dbReference>
<dbReference type="GO" id="GO:0000124">
    <property type="term" value="C:SAGA complex"/>
    <property type="evidence" value="ECO:0007669"/>
    <property type="project" value="InterPro"/>
</dbReference>
<dbReference type="OrthoDB" id="6621890at2759"/>
<feature type="region of interest" description="Disordered" evidence="11">
    <location>
        <begin position="318"/>
        <end position="342"/>
    </location>
</feature>
<comment type="subcellular location">
    <subcellularLocation>
        <location evidence="2">Membrane</location>
        <topology evidence="2">Multi-pass membrane protein</topology>
    </subcellularLocation>
    <subcellularLocation>
        <location evidence="1">Nucleus</location>
    </subcellularLocation>
</comment>
<protein>
    <submittedName>
        <fullName evidence="15">TAF6-like RNA polymerase II p300/CBP-associated factor-associated factor 65 kDa subunit 6L</fullName>
    </submittedName>
</protein>
<evidence type="ECO:0000256" key="2">
    <source>
        <dbReference type="ARBA" id="ARBA00004141"/>
    </source>
</evidence>
<dbReference type="Pfam" id="PF07571">
    <property type="entry name" value="TAF6_C"/>
    <property type="match status" value="1"/>
</dbReference>
<feature type="transmembrane region" description="Helical" evidence="12">
    <location>
        <begin position="430"/>
        <end position="455"/>
    </location>
</feature>
<dbReference type="GO" id="GO:0016251">
    <property type="term" value="F:RNA polymerase II general transcription initiation factor activity"/>
    <property type="evidence" value="ECO:0007669"/>
    <property type="project" value="InterPro"/>
</dbReference>
<dbReference type="GO" id="GO:0051123">
    <property type="term" value="P:RNA polymerase II preinitiation complex assembly"/>
    <property type="evidence" value="ECO:0007669"/>
    <property type="project" value="TreeGrafter"/>
</dbReference>
<evidence type="ECO:0000313" key="14">
    <source>
        <dbReference type="Proteomes" id="UP000081671"/>
    </source>
</evidence>
<dbReference type="GeneID" id="105995266"/>
<evidence type="ECO:0000256" key="5">
    <source>
        <dbReference type="ARBA" id="ARBA00022989"/>
    </source>
</evidence>
<keyword evidence="5 12" id="KW-1133">Transmembrane helix</keyword>
<dbReference type="Pfam" id="PF26158">
    <property type="entry name" value="Claudin_TMEM179-179B"/>
    <property type="match status" value="1"/>
</dbReference>
<evidence type="ECO:0000313" key="15">
    <source>
        <dbReference type="RefSeq" id="XP_012884427.1"/>
    </source>
</evidence>
<keyword evidence="9" id="KW-0539">Nucleus</keyword>
<dbReference type="InterPro" id="IPR046344">
    <property type="entry name" value="TAF6_C_sf"/>
</dbReference>
<evidence type="ECO:0000256" key="11">
    <source>
        <dbReference type="SAM" id="MobiDB-lite"/>
    </source>
</evidence>
<organism evidence="14 15">
    <name type="scientific">Dipodomys ordii</name>
    <name type="common">Ord's kangaroo rat</name>
    <dbReference type="NCBI Taxonomy" id="10020"/>
    <lineage>
        <taxon>Eukaryota</taxon>
        <taxon>Metazoa</taxon>
        <taxon>Chordata</taxon>
        <taxon>Craniata</taxon>
        <taxon>Vertebrata</taxon>
        <taxon>Euteleostomi</taxon>
        <taxon>Mammalia</taxon>
        <taxon>Eutheria</taxon>
        <taxon>Euarchontoglires</taxon>
        <taxon>Glires</taxon>
        <taxon>Rodentia</taxon>
        <taxon>Castorimorpha</taxon>
        <taxon>Heteromyidae</taxon>
        <taxon>Dipodomyinae</taxon>
        <taxon>Dipodomys</taxon>
    </lineage>
</organism>
<feature type="domain" description="TAF6 C-terminal HEAT repeat" evidence="13">
    <location>
        <begin position="12"/>
        <end position="190"/>
    </location>
</feature>
<proteinExistence type="inferred from homology"/>
<keyword evidence="6" id="KW-0805">Transcription regulation</keyword>
<gene>
    <name evidence="15" type="primary">LOC105995266</name>
</gene>
<dbReference type="Proteomes" id="UP000081671">
    <property type="component" value="Unplaced"/>
</dbReference>
<dbReference type="FunCoup" id="A0A1S3G8R5">
    <property type="interactions" value="2800"/>
</dbReference>
<keyword evidence="14" id="KW-1185">Reference proteome</keyword>
<evidence type="ECO:0000256" key="9">
    <source>
        <dbReference type="ARBA" id="ARBA00023242"/>
    </source>
</evidence>
<dbReference type="STRING" id="10020.ENSDORP00000014768"/>
<keyword evidence="8" id="KW-0804">Transcription</keyword>
<comment type="similarity">
    <text evidence="3">Belongs to the TAF6 family.</text>
</comment>
<dbReference type="Gene3D" id="1.25.40.770">
    <property type="entry name" value="TAF6, C-terminal HEAT repeat domain"/>
    <property type="match status" value="1"/>
</dbReference>
<dbReference type="PANTHER" id="PTHR10221">
    <property type="entry name" value="TRANSCRIPTION INITIATION FACTOR TFIID SUBUNIT 6"/>
    <property type="match status" value="1"/>
</dbReference>
<evidence type="ECO:0000256" key="4">
    <source>
        <dbReference type="ARBA" id="ARBA00022692"/>
    </source>
</evidence>
<evidence type="ECO:0000259" key="13">
    <source>
        <dbReference type="Pfam" id="PF07571"/>
    </source>
</evidence>
<dbReference type="InParanoid" id="A0A1S3G8R5"/>
<reference evidence="15" key="1">
    <citation type="submission" date="2025-08" db="UniProtKB">
        <authorList>
            <consortium name="RefSeq"/>
        </authorList>
    </citation>
    <scope>IDENTIFICATION</scope>
    <source>
        <tissue evidence="15">Kidney</tissue>
    </source>
</reference>
<feature type="transmembrane region" description="Helical" evidence="12">
    <location>
        <begin position="502"/>
        <end position="521"/>
    </location>
</feature>
<feature type="compositionally biased region" description="Gly residues" evidence="11">
    <location>
        <begin position="267"/>
        <end position="277"/>
    </location>
</feature>
<dbReference type="GO" id="GO:0005669">
    <property type="term" value="C:transcription factor TFIID complex"/>
    <property type="evidence" value="ECO:0007669"/>
    <property type="project" value="InterPro"/>
</dbReference>
<evidence type="ECO:0000256" key="3">
    <source>
        <dbReference type="ARBA" id="ARBA00007688"/>
    </source>
</evidence>
<keyword evidence="7 12" id="KW-0472">Membrane</keyword>
<dbReference type="GO" id="GO:0003713">
    <property type="term" value="F:transcription coactivator activity"/>
    <property type="evidence" value="ECO:0007669"/>
    <property type="project" value="TreeGrafter"/>
</dbReference>
<evidence type="ECO:0000256" key="12">
    <source>
        <dbReference type="SAM" id="Phobius"/>
    </source>
</evidence>
<accession>A0A1S3G8R5</accession>
<evidence type="ECO:0000256" key="1">
    <source>
        <dbReference type="ARBA" id="ARBA00004123"/>
    </source>
</evidence>
<evidence type="ECO:0000256" key="7">
    <source>
        <dbReference type="ARBA" id="ARBA00023136"/>
    </source>
</evidence>
<dbReference type="KEGG" id="dord:105995266"/>
<evidence type="ECO:0000256" key="8">
    <source>
        <dbReference type="ARBA" id="ARBA00023163"/>
    </source>
</evidence>
<dbReference type="GO" id="GO:0046695">
    <property type="term" value="C:SLIK (SAGA-like) complex"/>
    <property type="evidence" value="ECO:0007669"/>
    <property type="project" value="InterPro"/>
</dbReference>
<dbReference type="RefSeq" id="XP_012884427.1">
    <property type="nucleotide sequence ID" value="XM_013028973.1"/>
</dbReference>
<dbReference type="InterPro" id="IPR059010">
    <property type="entry name" value="TMEM179-179B"/>
</dbReference>
<comment type="similarity">
    <text evidence="10">Belongs to the TMEM179 family.</text>
</comment>
<dbReference type="InterPro" id="IPR037796">
    <property type="entry name" value="TAF6"/>
</dbReference>
<name>A0A1S3G8R5_DIPOR</name>
<dbReference type="InterPro" id="IPR011442">
    <property type="entry name" value="TAF6_C"/>
</dbReference>
<feature type="transmembrane region" description="Helical" evidence="12">
    <location>
        <begin position="397"/>
        <end position="418"/>
    </location>
</feature>
<dbReference type="FunFam" id="1.25.40.770:FF:000002">
    <property type="entry name" value="TAF6-like RNA polymerase II p300/CBP-associated factor-associated factor 65 kDa subunit 6L"/>
    <property type="match status" value="1"/>
</dbReference>
<evidence type="ECO:0000256" key="6">
    <source>
        <dbReference type="ARBA" id="ARBA00023015"/>
    </source>
</evidence>
<dbReference type="AlphaFoldDB" id="A0A1S3G8R5"/>